<feature type="domain" description="NERD" evidence="2">
    <location>
        <begin position="100"/>
        <end position="213"/>
    </location>
</feature>
<keyword evidence="1" id="KW-0472">Membrane</keyword>
<dbReference type="RefSeq" id="WP_119085776.1">
    <property type="nucleotide sequence ID" value="NZ_QXIY01000021.1"/>
</dbReference>
<dbReference type="OrthoDB" id="5793358at2"/>
<feature type="transmembrane region" description="Helical" evidence="1">
    <location>
        <begin position="31"/>
        <end position="51"/>
    </location>
</feature>
<evidence type="ECO:0000313" key="4">
    <source>
        <dbReference type="Proteomes" id="UP000266113"/>
    </source>
</evidence>
<dbReference type="PROSITE" id="PS50965">
    <property type="entry name" value="NERD"/>
    <property type="match status" value="1"/>
</dbReference>
<organism evidence="3 4">
    <name type="scientific">Candidatus Cryosericum septentrionale</name>
    <dbReference type="NCBI Taxonomy" id="2290913"/>
    <lineage>
        <taxon>Bacteria</taxon>
        <taxon>Pseudomonadati</taxon>
        <taxon>Caldisericota/Cryosericota group</taxon>
        <taxon>Candidatus Cryosericota</taxon>
        <taxon>Candidatus Cryosericia</taxon>
        <taxon>Candidatus Cryosericales</taxon>
        <taxon>Candidatus Cryosericaceae</taxon>
        <taxon>Candidatus Cryosericum</taxon>
    </lineage>
</organism>
<evidence type="ECO:0000259" key="2">
    <source>
        <dbReference type="PROSITE" id="PS50965"/>
    </source>
</evidence>
<comment type="caution">
    <text evidence="3">The sequence shown here is derived from an EMBL/GenBank/DDBJ whole genome shotgun (WGS) entry which is preliminary data.</text>
</comment>
<keyword evidence="4" id="KW-1185">Reference proteome</keyword>
<gene>
    <name evidence="3" type="ORF">SMC1_05440</name>
</gene>
<dbReference type="Proteomes" id="UP000266113">
    <property type="component" value="Unassembled WGS sequence"/>
</dbReference>
<keyword evidence="1" id="KW-1133">Transmembrane helix</keyword>
<proteinExistence type="predicted"/>
<reference evidence="3 4" key="1">
    <citation type="submission" date="2018-09" db="EMBL/GenBank/DDBJ databases">
        <title>Discovery and Ecogenomic Context for Candidatus Cryosericales, a Global Caldiserica Order Active in Thawing Permafrost.</title>
        <authorList>
            <person name="Martinez M.A."/>
            <person name="Woodcroft B.J."/>
            <person name="Ignacio Espinoza J.C."/>
            <person name="Zayed A."/>
            <person name="Singleton C.M."/>
            <person name="Boyd J."/>
            <person name="Li Y.-F."/>
            <person name="Purvine S."/>
            <person name="Maughan H."/>
            <person name="Hodgkins S.B."/>
            <person name="Anderson D."/>
            <person name="Sederholm M."/>
            <person name="Temperton B."/>
            <person name="Saleska S.R."/>
            <person name="Tyson G.W."/>
            <person name="Rich V.I."/>
        </authorList>
    </citation>
    <scope>NUCLEOTIDE SEQUENCE [LARGE SCALE GENOMIC DNA]</scope>
    <source>
        <strain evidence="3 4">SMC1</strain>
    </source>
</reference>
<dbReference type="InterPro" id="IPR011528">
    <property type="entry name" value="NERD"/>
</dbReference>
<evidence type="ECO:0000256" key="1">
    <source>
        <dbReference type="SAM" id="Phobius"/>
    </source>
</evidence>
<evidence type="ECO:0000313" key="3">
    <source>
        <dbReference type="EMBL" id="RIE16714.1"/>
    </source>
</evidence>
<feature type="transmembrane region" description="Helical" evidence="1">
    <location>
        <begin position="63"/>
        <end position="85"/>
    </location>
</feature>
<protein>
    <recommendedName>
        <fullName evidence="2">NERD domain-containing protein</fullName>
    </recommendedName>
</protein>
<accession>A0A398DZG7</accession>
<dbReference type="Pfam" id="PF08378">
    <property type="entry name" value="NERD"/>
    <property type="match status" value="1"/>
</dbReference>
<keyword evidence="1" id="KW-0812">Transmembrane</keyword>
<dbReference type="AlphaFoldDB" id="A0A398DZG7"/>
<sequence>MHRGNVSSSLLDVQYEGLTDALDRVNLTRSFSMCAGIAFLGVVVAGGWHLYDLWFQRSSYLGWVGVGFLGIYVLVLVLGIPRILLPVVKTYNEQIATNRRERAAEDAVDAVLKGLDESKYSVFRNVYLGYGDLDHVVVGPTGIFVIETKSNRGTVEMENGRLKIRGLDEPKKDYERQASGASWQLKVALSERLQESRVFVEPILAFPAAAKVPDGLELRRVNATVPVRVVHGKDLISVIVGHRTGMSTTTLEACKKVVQDIVAERTSVNQ</sequence>
<dbReference type="EMBL" id="QXIY01000021">
    <property type="protein sequence ID" value="RIE16714.1"/>
    <property type="molecule type" value="Genomic_DNA"/>
</dbReference>
<name>A0A398DZG7_9BACT</name>